<comment type="caution">
    <text evidence="2">The sequence shown here is derived from an EMBL/GenBank/DDBJ whole genome shotgun (WGS) entry which is preliminary data.</text>
</comment>
<protein>
    <submittedName>
        <fullName evidence="2">Uncharacterized protein</fullName>
    </submittedName>
</protein>
<keyword evidence="3" id="KW-1185">Reference proteome</keyword>
<evidence type="ECO:0000313" key="2">
    <source>
        <dbReference type="EMBL" id="KMS56660.1"/>
    </source>
</evidence>
<name>A0A0J8AQG6_9SPHN</name>
<sequence>MERYDPSIHACPLGMLCAMSVVALMVFLTALLLFG</sequence>
<organism evidence="2 3">
    <name type="scientific">Novosphingobium barchaimii LL02</name>
    <dbReference type="NCBI Taxonomy" id="1114963"/>
    <lineage>
        <taxon>Bacteria</taxon>
        <taxon>Pseudomonadati</taxon>
        <taxon>Pseudomonadota</taxon>
        <taxon>Alphaproteobacteria</taxon>
        <taxon>Sphingomonadales</taxon>
        <taxon>Sphingomonadaceae</taxon>
        <taxon>Novosphingobium</taxon>
    </lineage>
</organism>
<dbReference type="EMBL" id="JACU01000004">
    <property type="protein sequence ID" value="KMS56660.1"/>
    <property type="molecule type" value="Genomic_DNA"/>
</dbReference>
<dbReference type="PATRIC" id="fig|1114963.3.peg.1942"/>
<accession>A0A0J8AQG6</accession>
<feature type="transmembrane region" description="Helical" evidence="1">
    <location>
        <begin position="12"/>
        <end position="34"/>
    </location>
</feature>
<dbReference type="Proteomes" id="UP000052268">
    <property type="component" value="Unassembled WGS sequence"/>
</dbReference>
<reference evidence="2 3" key="1">
    <citation type="journal article" date="2015" name="G3 (Bethesda)">
        <title>Insights into Ongoing Evolution of the Hexachlorocyclohexane Catabolic Pathway from Comparative Genomics of Ten Sphingomonadaceae Strains.</title>
        <authorList>
            <person name="Pearce S.L."/>
            <person name="Oakeshott J.G."/>
            <person name="Pandey G."/>
        </authorList>
    </citation>
    <scope>NUCLEOTIDE SEQUENCE [LARGE SCALE GENOMIC DNA]</scope>
    <source>
        <strain evidence="2 3">LL02</strain>
    </source>
</reference>
<keyword evidence="1" id="KW-0812">Transmembrane</keyword>
<dbReference type="AlphaFoldDB" id="A0A0J8AQG6"/>
<evidence type="ECO:0000256" key="1">
    <source>
        <dbReference type="SAM" id="Phobius"/>
    </source>
</evidence>
<evidence type="ECO:0000313" key="3">
    <source>
        <dbReference type="Proteomes" id="UP000052268"/>
    </source>
</evidence>
<keyword evidence="1" id="KW-0472">Membrane</keyword>
<keyword evidence="1" id="KW-1133">Transmembrane helix</keyword>
<proteinExistence type="predicted"/>
<gene>
    <name evidence="2" type="ORF">V474_15575</name>
</gene>